<sequence>MYMEESYMQPNNPSNEERYKMLKRALEVLNRPEDLENIIEMMSPPRDITTILPEGSCKGIKVGIIGAGLAGLSSAFELRKLGFDITIFEMQEKRIGGRIYTHYFDKDEGLYAELGAMRIPVSHETTWHYINTFDLKTSPFIQSDENTYIYIRHKRAKNDLLGKDVMKKIYPEFKLTPKERVTPWQKLISYVLTTPLLNMSPEVRKEILKVQQEYPLEIDYLDNFSTRKMMEKLGLSEGAIELISGLEPFIGMSYYNSYFEPLQEEYNVENLYRYKIDGGFVNLSNSFYKSLMSKKPREVFNIKEKNLGKVTLKTGSTVVALSKHNKDDKVIVEYKQHNKSQERFNQTFDFVICSIPFASLRNVELFPMFSNEKMQAIKEVNYMCAQKVFFLCNKRFWEEDGIYGGASSTDLPIGKVWYVDQRYNSKIDNNDCHNKKKNKSNDKGVLLASYIVGQDALRLGNLDEKTKIESVKRQVEQVHGLKRGYLDSVVEDVKIIQWEREQGFYGGYCYFMPSQHRLFSYPMITPEYDNRVYFAGEHTSVLHAWCQGALSSGMKAANEIAQYCKFIM</sequence>
<dbReference type="GO" id="GO:0016491">
    <property type="term" value="F:oxidoreductase activity"/>
    <property type="evidence" value="ECO:0007669"/>
    <property type="project" value="InterPro"/>
</dbReference>
<feature type="domain" description="Amine oxidase" evidence="1">
    <location>
        <begin position="69"/>
        <end position="560"/>
    </location>
</feature>
<dbReference type="Gene3D" id="3.90.660.10">
    <property type="match status" value="1"/>
</dbReference>
<dbReference type="PANTHER" id="PTHR10742:SF410">
    <property type="entry name" value="LYSINE-SPECIFIC HISTONE DEMETHYLASE 2"/>
    <property type="match status" value="1"/>
</dbReference>
<evidence type="ECO:0000259" key="1">
    <source>
        <dbReference type="Pfam" id="PF01593"/>
    </source>
</evidence>
<dbReference type="SUPFAM" id="SSF54373">
    <property type="entry name" value="FAD-linked reductases, C-terminal domain"/>
    <property type="match status" value="1"/>
</dbReference>
<organism evidence="2 3">
    <name type="scientific">Clostridium senegalense</name>
    <dbReference type="NCBI Taxonomy" id="1465809"/>
    <lineage>
        <taxon>Bacteria</taxon>
        <taxon>Bacillati</taxon>
        <taxon>Bacillota</taxon>
        <taxon>Clostridia</taxon>
        <taxon>Eubacteriales</taxon>
        <taxon>Clostridiaceae</taxon>
        <taxon>Clostridium</taxon>
    </lineage>
</organism>
<dbReference type="Proteomes" id="UP000481872">
    <property type="component" value="Unassembled WGS sequence"/>
</dbReference>
<accession>A0A6M0H982</accession>
<dbReference type="EMBL" id="JAAGPU010000062">
    <property type="protein sequence ID" value="NEU06643.1"/>
    <property type="molecule type" value="Genomic_DNA"/>
</dbReference>
<dbReference type="InterPro" id="IPR002937">
    <property type="entry name" value="Amino_oxidase"/>
</dbReference>
<evidence type="ECO:0000313" key="2">
    <source>
        <dbReference type="EMBL" id="NEU06643.1"/>
    </source>
</evidence>
<dbReference type="InterPro" id="IPR050281">
    <property type="entry name" value="Flavin_monoamine_oxidase"/>
</dbReference>
<dbReference type="Gene3D" id="3.50.50.60">
    <property type="entry name" value="FAD/NAD(P)-binding domain"/>
    <property type="match status" value="1"/>
</dbReference>
<name>A0A6M0H982_9CLOT</name>
<evidence type="ECO:0000313" key="3">
    <source>
        <dbReference type="Proteomes" id="UP000481872"/>
    </source>
</evidence>
<dbReference type="Pfam" id="PF01593">
    <property type="entry name" value="Amino_oxidase"/>
    <property type="match status" value="1"/>
</dbReference>
<dbReference type="InterPro" id="IPR036188">
    <property type="entry name" value="FAD/NAD-bd_sf"/>
</dbReference>
<keyword evidence="3" id="KW-1185">Reference proteome</keyword>
<dbReference type="PANTHER" id="PTHR10742">
    <property type="entry name" value="FLAVIN MONOAMINE OXIDASE"/>
    <property type="match status" value="1"/>
</dbReference>
<comment type="caution">
    <text evidence="2">The sequence shown here is derived from an EMBL/GenBank/DDBJ whole genome shotgun (WGS) entry which is preliminary data.</text>
</comment>
<dbReference type="AlphaFoldDB" id="A0A6M0H982"/>
<protein>
    <submittedName>
        <fullName evidence="2">NAD(P)-binding protein</fullName>
    </submittedName>
</protein>
<proteinExistence type="predicted"/>
<dbReference type="Gene3D" id="1.20.1440.240">
    <property type="match status" value="1"/>
</dbReference>
<dbReference type="SUPFAM" id="SSF51905">
    <property type="entry name" value="FAD/NAD(P)-binding domain"/>
    <property type="match status" value="1"/>
</dbReference>
<reference evidence="2 3" key="1">
    <citation type="submission" date="2020-02" db="EMBL/GenBank/DDBJ databases">
        <title>Genome assembly of a novel Clostridium senegalense strain.</title>
        <authorList>
            <person name="Gupta T.B."/>
            <person name="Jauregui R."/>
            <person name="Maclean P."/>
            <person name="Nawarathana A."/>
            <person name="Brightwell G."/>
        </authorList>
    </citation>
    <scope>NUCLEOTIDE SEQUENCE [LARGE SCALE GENOMIC DNA]</scope>
    <source>
        <strain evidence="2 3">AGRFS4</strain>
    </source>
</reference>
<gene>
    <name evidence="2" type="ORF">G3M99_17775</name>
</gene>